<keyword evidence="2 7" id="KW-0812">Transmembrane</keyword>
<dbReference type="OrthoDB" id="9805716at2"/>
<reference evidence="9 10" key="1">
    <citation type="submission" date="2015-03" db="EMBL/GenBank/DDBJ databases">
        <title>Caedibacter varicaedens, whole genome shotgun sequence.</title>
        <authorList>
            <person name="Suzuki H."/>
            <person name="Dapper A.L."/>
            <person name="Gibson A.K."/>
            <person name="Jackson C."/>
            <person name="Lee H."/>
            <person name="Pejaver V.R."/>
            <person name="Doak T."/>
            <person name="Lynch M."/>
        </authorList>
    </citation>
    <scope>NUCLEOTIDE SEQUENCE [LARGE SCALE GENOMIC DNA]</scope>
</reference>
<keyword evidence="10" id="KW-1185">Reference proteome</keyword>
<dbReference type="Proteomes" id="UP000036771">
    <property type="component" value="Unassembled WGS sequence"/>
</dbReference>
<evidence type="ECO:0000259" key="8">
    <source>
        <dbReference type="Pfam" id="PF02326"/>
    </source>
</evidence>
<feature type="transmembrane region" description="Helical" evidence="7">
    <location>
        <begin position="12"/>
        <end position="32"/>
    </location>
</feature>
<evidence type="ECO:0000256" key="3">
    <source>
        <dbReference type="ARBA" id="ARBA00022989"/>
    </source>
</evidence>
<dbReference type="STRING" id="1629334.Cva_01498"/>
<gene>
    <name evidence="9" type="primary">atpF2</name>
    <name evidence="9" type="ORF">Cva_01498</name>
</gene>
<evidence type="ECO:0000256" key="5">
    <source>
        <dbReference type="ARBA" id="ARBA00023310"/>
    </source>
</evidence>
<name>A0A0K8MG03_9PROT</name>
<evidence type="ECO:0000256" key="6">
    <source>
        <dbReference type="SAM" id="Coils"/>
    </source>
</evidence>
<dbReference type="AlphaFoldDB" id="A0A0K8MG03"/>
<dbReference type="InterPro" id="IPR003319">
    <property type="entry name" value="YMF19-like_N"/>
</dbReference>
<proteinExistence type="predicted"/>
<dbReference type="Pfam" id="PF02326">
    <property type="entry name" value="YMF19"/>
    <property type="match status" value="1"/>
</dbReference>
<organism evidence="9 10">
    <name type="scientific">Caedimonas varicaedens</name>
    <dbReference type="NCBI Taxonomy" id="1629334"/>
    <lineage>
        <taxon>Bacteria</taxon>
        <taxon>Pseudomonadati</taxon>
        <taxon>Pseudomonadota</taxon>
        <taxon>Alphaproteobacteria</taxon>
        <taxon>Holosporales</taxon>
        <taxon>Caedimonadaceae</taxon>
        <taxon>Caedimonas</taxon>
    </lineage>
</organism>
<feature type="domain" description="ATP synthase YMF19-like N-terminal" evidence="8">
    <location>
        <begin position="2"/>
        <end position="78"/>
    </location>
</feature>
<keyword evidence="5" id="KW-0066">ATP synthesis</keyword>
<evidence type="ECO:0000256" key="2">
    <source>
        <dbReference type="ARBA" id="ARBA00022692"/>
    </source>
</evidence>
<keyword evidence="6" id="KW-0175">Coiled coil</keyword>
<evidence type="ECO:0000256" key="1">
    <source>
        <dbReference type="ARBA" id="ARBA00004370"/>
    </source>
</evidence>
<evidence type="ECO:0000256" key="7">
    <source>
        <dbReference type="SAM" id="Phobius"/>
    </source>
</evidence>
<evidence type="ECO:0000256" key="4">
    <source>
        <dbReference type="ARBA" id="ARBA00023136"/>
    </source>
</evidence>
<dbReference type="GO" id="GO:0016020">
    <property type="term" value="C:membrane"/>
    <property type="evidence" value="ECO:0007669"/>
    <property type="project" value="UniProtKB-SubCell"/>
</dbReference>
<sequence>MPQLDVTTYTSQIFWLFVCFTTLLVVSIRVMLPRLTKILNEREERIEGKKELAATLKKRADDIQREFEQHLIKVRKESHEEILKEVKSISVETEKAKREISSRIKELFLSHEAQVADRKDTAIKEVQEIAQSVTETIVQHIGSLSSPGKEVKQAVAETLARKVVNGH</sequence>
<keyword evidence="4 7" id="KW-0472">Membrane</keyword>
<dbReference type="GO" id="GO:0006754">
    <property type="term" value="P:ATP biosynthetic process"/>
    <property type="evidence" value="ECO:0007669"/>
    <property type="project" value="UniProtKB-KW"/>
</dbReference>
<comment type="caution">
    <text evidence="9">The sequence shown here is derived from an EMBL/GenBank/DDBJ whole genome shotgun (WGS) entry which is preliminary data.</text>
</comment>
<accession>A0A0K8MG03</accession>
<dbReference type="EMBL" id="BBVC01000096">
    <property type="protein sequence ID" value="GAO98829.1"/>
    <property type="molecule type" value="Genomic_DNA"/>
</dbReference>
<evidence type="ECO:0000313" key="10">
    <source>
        <dbReference type="Proteomes" id="UP000036771"/>
    </source>
</evidence>
<evidence type="ECO:0000313" key="9">
    <source>
        <dbReference type="EMBL" id="GAO98829.1"/>
    </source>
</evidence>
<keyword evidence="3 7" id="KW-1133">Transmembrane helix</keyword>
<protein>
    <submittedName>
        <fullName evidence="9">ATP synthase subunit b 2</fullName>
    </submittedName>
</protein>
<dbReference type="CDD" id="cd06503">
    <property type="entry name" value="ATP-synt_Fo_b"/>
    <property type="match status" value="1"/>
</dbReference>
<comment type="subcellular location">
    <subcellularLocation>
        <location evidence="1">Membrane</location>
    </subcellularLocation>
</comment>
<feature type="coiled-coil region" evidence="6">
    <location>
        <begin position="39"/>
        <end position="73"/>
    </location>
</feature>